<sequence length="627" mass="70082">MLERIREGTQGKWAMAILGLVILSFIFAGVGSYINSSAETAAAKVNDDTISQADLERAYQNERGRMESQYGEAFAALTADSAYLQQFRQGVLDRLIGDKLIEQAAVDLGLRVSDAQIKQAIVAMPEFQFDGKFDNERYLAVLRQAGFQPNEFRDYMRVDMTRRQLSNALLGSEFTLLAETTEAYKLQQQTRDARYLTVPADMFKDDVSVSQSDVENYYQANITQFDTQQQVSLAYVELSVDDLLADIDVSEDEAKQYYEQNIQDFRTQEERRASHILIEFGDDQQKAQQQAEDILAKINNGEDFAELAEAFSNDTFSAENGGDLDWFTTGMMDPAFEDAAFALQNVGDVSDVVESEFGFHIIKLTDVKPEETSPFADVKEDVIAKLKAERAEEEFYAKQLRMAEVAFETPDTLDEVAAIAEVDVKTTVMFSQDGAPQAVNYPNVVSQAFSDELINDQVNSDVIELGDNHVMFIRVADYEAQRTKSLDEVSVEINDILLAEQAQLAAKTWAETVLSDMQSEQDVTDKLQTKGIDWQEQKALTRNAPQVSPSIVTALFKLTDGEDTNGQVVELLNGDVALVQLLQVNEGADLPSSDAVALQNRLTTMRAQFTYGEFVNALREQADVEIY</sequence>
<evidence type="ECO:0000256" key="2">
    <source>
        <dbReference type="ARBA" id="ARBA00022475"/>
    </source>
</evidence>
<gene>
    <name evidence="14" type="ORF">FX988_03781</name>
</gene>
<dbReference type="AlphaFoldDB" id="A0A857JPW6"/>
<dbReference type="SUPFAM" id="SSF109998">
    <property type="entry name" value="Triger factor/SurA peptide-binding domain-like"/>
    <property type="match status" value="1"/>
</dbReference>
<evidence type="ECO:0000256" key="10">
    <source>
        <dbReference type="ARBA" id="ARBA00042775"/>
    </source>
</evidence>
<reference evidence="14 15" key="1">
    <citation type="submission" date="2019-12" db="EMBL/GenBank/DDBJ databases">
        <title>Genome sequencing and assembly of endphytes of Porphyra tenera.</title>
        <authorList>
            <person name="Park J.M."/>
            <person name="Shin R."/>
            <person name="Jo S.H."/>
        </authorList>
    </citation>
    <scope>NUCLEOTIDE SEQUENCE [LARGE SCALE GENOMIC DNA]</scope>
    <source>
        <strain evidence="14 15">GPM4</strain>
    </source>
</reference>
<keyword evidence="5 12" id="KW-1133">Transmembrane helix</keyword>
<protein>
    <recommendedName>
        <fullName evidence="9">Periplasmic chaperone PpiD</fullName>
    </recommendedName>
    <alternativeName>
        <fullName evidence="10">Periplasmic folding chaperone</fullName>
    </alternativeName>
</protein>
<dbReference type="PROSITE" id="PS50198">
    <property type="entry name" value="PPIC_PPIASE_2"/>
    <property type="match status" value="1"/>
</dbReference>
<keyword evidence="15" id="KW-1185">Reference proteome</keyword>
<evidence type="ECO:0000256" key="9">
    <source>
        <dbReference type="ARBA" id="ARBA00040743"/>
    </source>
</evidence>
<evidence type="ECO:0000256" key="6">
    <source>
        <dbReference type="ARBA" id="ARBA00023136"/>
    </source>
</evidence>
<dbReference type="InterPro" id="IPR046357">
    <property type="entry name" value="PPIase_dom_sf"/>
</dbReference>
<dbReference type="Pfam" id="PF13616">
    <property type="entry name" value="Rotamase_3"/>
    <property type="match status" value="1"/>
</dbReference>
<dbReference type="InterPro" id="IPR000297">
    <property type="entry name" value="PPIase_PpiC"/>
</dbReference>
<keyword evidence="4 12" id="KW-0812">Transmembrane</keyword>
<evidence type="ECO:0000256" key="7">
    <source>
        <dbReference type="ARBA" id="ARBA00023186"/>
    </source>
</evidence>
<name>A0A857JPW6_9ALTE</name>
<evidence type="ECO:0000256" key="3">
    <source>
        <dbReference type="ARBA" id="ARBA00022519"/>
    </source>
</evidence>
<dbReference type="Gene3D" id="3.10.50.40">
    <property type="match status" value="1"/>
</dbReference>
<dbReference type="RefSeq" id="WP_160181601.1">
    <property type="nucleotide sequence ID" value="NZ_CP047656.1"/>
</dbReference>
<dbReference type="KEGG" id="pmes:FX988_03781"/>
<dbReference type="Proteomes" id="UP000464524">
    <property type="component" value="Chromosome"/>
</dbReference>
<dbReference type="Pfam" id="PF13624">
    <property type="entry name" value="SurA_N_3"/>
    <property type="match status" value="1"/>
</dbReference>
<dbReference type="SUPFAM" id="SSF54534">
    <property type="entry name" value="FKBP-like"/>
    <property type="match status" value="1"/>
</dbReference>
<organism evidence="14 15">
    <name type="scientific">Paraglaciecola mesophila</name>
    <dbReference type="NCBI Taxonomy" id="197222"/>
    <lineage>
        <taxon>Bacteria</taxon>
        <taxon>Pseudomonadati</taxon>
        <taxon>Pseudomonadota</taxon>
        <taxon>Gammaproteobacteria</taxon>
        <taxon>Alteromonadales</taxon>
        <taxon>Alteromonadaceae</taxon>
        <taxon>Paraglaciecola</taxon>
    </lineage>
</organism>
<proteinExistence type="inferred from homology"/>
<evidence type="ECO:0000256" key="4">
    <source>
        <dbReference type="ARBA" id="ARBA00022692"/>
    </source>
</evidence>
<dbReference type="PANTHER" id="PTHR47529:SF1">
    <property type="entry name" value="PERIPLASMIC CHAPERONE PPID"/>
    <property type="match status" value="1"/>
</dbReference>
<dbReference type="InterPro" id="IPR052029">
    <property type="entry name" value="PpiD_chaperone"/>
</dbReference>
<feature type="domain" description="PpiC" evidence="13">
    <location>
        <begin position="268"/>
        <end position="366"/>
    </location>
</feature>
<dbReference type="Gene3D" id="1.10.4030.10">
    <property type="entry name" value="Porin chaperone SurA, peptide-binding domain"/>
    <property type="match status" value="1"/>
</dbReference>
<dbReference type="OrthoDB" id="9812372at2"/>
<evidence type="ECO:0000256" key="1">
    <source>
        <dbReference type="ARBA" id="ARBA00004382"/>
    </source>
</evidence>
<comment type="subcellular location">
    <subcellularLocation>
        <location evidence="1">Cell inner membrane</location>
        <topology evidence="1">Single-pass type II membrane protein</topology>
        <orientation evidence="1">Periplasmic side</orientation>
    </subcellularLocation>
</comment>
<evidence type="ECO:0000313" key="15">
    <source>
        <dbReference type="Proteomes" id="UP000464524"/>
    </source>
</evidence>
<keyword evidence="6 12" id="KW-0472">Membrane</keyword>
<dbReference type="InterPro" id="IPR027304">
    <property type="entry name" value="Trigger_fact/SurA_dom_sf"/>
</dbReference>
<keyword evidence="7" id="KW-0143">Chaperone</keyword>
<dbReference type="EMBL" id="CP047656">
    <property type="protein sequence ID" value="QHJ13516.1"/>
    <property type="molecule type" value="Genomic_DNA"/>
</dbReference>
<accession>A0A857JPW6</accession>
<dbReference type="GO" id="GO:0005886">
    <property type="term" value="C:plasma membrane"/>
    <property type="evidence" value="ECO:0007669"/>
    <property type="project" value="UniProtKB-SubCell"/>
</dbReference>
<keyword evidence="11" id="KW-0697">Rotamase</keyword>
<comment type="similarity">
    <text evidence="8">Belongs to the PpiD chaperone family.</text>
</comment>
<feature type="transmembrane region" description="Helical" evidence="12">
    <location>
        <begin position="12"/>
        <end position="34"/>
    </location>
</feature>
<evidence type="ECO:0000256" key="5">
    <source>
        <dbReference type="ARBA" id="ARBA00022989"/>
    </source>
</evidence>
<evidence type="ECO:0000256" key="8">
    <source>
        <dbReference type="ARBA" id="ARBA00038408"/>
    </source>
</evidence>
<keyword evidence="3" id="KW-0997">Cell inner membrane</keyword>
<evidence type="ECO:0000313" key="14">
    <source>
        <dbReference type="EMBL" id="QHJ13516.1"/>
    </source>
</evidence>
<dbReference type="GO" id="GO:0003755">
    <property type="term" value="F:peptidyl-prolyl cis-trans isomerase activity"/>
    <property type="evidence" value="ECO:0007669"/>
    <property type="project" value="UniProtKB-KW"/>
</dbReference>
<keyword evidence="2" id="KW-1003">Cell membrane</keyword>
<dbReference type="PANTHER" id="PTHR47529">
    <property type="entry name" value="PEPTIDYL-PROLYL CIS-TRANS ISOMERASE D"/>
    <property type="match status" value="1"/>
</dbReference>
<evidence type="ECO:0000259" key="13">
    <source>
        <dbReference type="PROSITE" id="PS50198"/>
    </source>
</evidence>
<evidence type="ECO:0000256" key="11">
    <source>
        <dbReference type="PROSITE-ProRule" id="PRU00278"/>
    </source>
</evidence>
<evidence type="ECO:0000256" key="12">
    <source>
        <dbReference type="SAM" id="Phobius"/>
    </source>
</evidence>
<keyword evidence="11 14" id="KW-0413">Isomerase</keyword>